<keyword evidence="7" id="KW-1185">Reference proteome</keyword>
<dbReference type="GeneID" id="115886344"/>
<dbReference type="PROSITE" id="PS50850">
    <property type="entry name" value="MFS"/>
    <property type="match status" value="1"/>
</dbReference>
<evidence type="ECO:0000256" key="4">
    <source>
        <dbReference type="ARBA" id="ARBA00023136"/>
    </source>
</evidence>
<dbReference type="PANTHER" id="PTHR48021:SF46">
    <property type="entry name" value="MAJOR FACILITATOR SUPERFAMILY (MFS) PROFILE DOMAIN-CONTAINING PROTEIN"/>
    <property type="match status" value="1"/>
</dbReference>
<keyword evidence="2 5" id="KW-0812">Transmembrane</keyword>
<dbReference type="PANTHER" id="PTHR48021">
    <property type="match status" value="1"/>
</dbReference>
<dbReference type="InterPro" id="IPR020846">
    <property type="entry name" value="MFS_dom"/>
</dbReference>
<gene>
    <name evidence="8" type="primary">LOC115886344</name>
</gene>
<dbReference type="KEGG" id="soy:115886344"/>
<evidence type="ECO:0000256" key="2">
    <source>
        <dbReference type="ARBA" id="ARBA00022692"/>
    </source>
</evidence>
<comment type="subcellular location">
    <subcellularLocation>
        <location evidence="1">Membrane</location>
        <topology evidence="1">Multi-pass membrane protein</topology>
    </subcellularLocation>
</comment>
<sequence length="282" mass="31862">MFMPESPYYYLIRNKPEKAKDSLKILRRKYDVEKEFAQLTIDVQNQMSERGSFKDLFFIPINRKVLIFVTLLRLFQMFTGYSAFVSYSQLMIVQTTNLSPVLGSSLISLGGILAMIIASTFIDKIGRRTLFLSSIVLCFTALISMALFLSLRDYTSVDLSSVSFMPLVFIIFYNIVFCGGLGLAVNIYIAEIYSANIRAKGLSIGSITFAIAIISTTKLYQYTADYVGASVPFYLFSVVSVFGFIFIYFYLPETKGKTLGVIQDELRGKRNKSIISLSNFKQ</sequence>
<dbReference type="OrthoDB" id="6133115at2759"/>
<dbReference type="GO" id="GO:0016020">
    <property type="term" value="C:membrane"/>
    <property type="evidence" value="ECO:0007669"/>
    <property type="project" value="UniProtKB-SubCell"/>
</dbReference>
<proteinExistence type="predicted"/>
<accession>A0A6J2YD22</accession>
<dbReference type="AlphaFoldDB" id="A0A6J2YD22"/>
<evidence type="ECO:0000313" key="7">
    <source>
        <dbReference type="Proteomes" id="UP000504635"/>
    </source>
</evidence>
<dbReference type="InterPro" id="IPR005828">
    <property type="entry name" value="MFS_sugar_transport-like"/>
</dbReference>
<feature type="transmembrane region" description="Helical" evidence="5">
    <location>
        <begin position="163"/>
        <end position="189"/>
    </location>
</feature>
<feature type="transmembrane region" description="Helical" evidence="5">
    <location>
        <begin position="201"/>
        <end position="221"/>
    </location>
</feature>
<dbReference type="PROSITE" id="PS00216">
    <property type="entry name" value="SUGAR_TRANSPORT_1"/>
    <property type="match status" value="1"/>
</dbReference>
<dbReference type="SUPFAM" id="SSF103473">
    <property type="entry name" value="MFS general substrate transporter"/>
    <property type="match status" value="1"/>
</dbReference>
<evidence type="ECO:0000256" key="3">
    <source>
        <dbReference type="ARBA" id="ARBA00022989"/>
    </source>
</evidence>
<evidence type="ECO:0000256" key="1">
    <source>
        <dbReference type="ARBA" id="ARBA00004141"/>
    </source>
</evidence>
<dbReference type="InterPro" id="IPR036259">
    <property type="entry name" value="MFS_trans_sf"/>
</dbReference>
<reference evidence="8" key="1">
    <citation type="submission" date="2025-08" db="UniProtKB">
        <authorList>
            <consortium name="RefSeq"/>
        </authorList>
    </citation>
    <scope>IDENTIFICATION</scope>
    <source>
        <tissue evidence="8">Gonads</tissue>
    </source>
</reference>
<protein>
    <submittedName>
        <fullName evidence="8">Facilitated trehalose transporter Tret1-like isoform X1</fullName>
    </submittedName>
</protein>
<keyword evidence="3 5" id="KW-1133">Transmembrane helix</keyword>
<feature type="transmembrane region" description="Helical" evidence="5">
    <location>
        <begin position="104"/>
        <end position="122"/>
    </location>
</feature>
<dbReference type="GO" id="GO:0022857">
    <property type="term" value="F:transmembrane transporter activity"/>
    <property type="evidence" value="ECO:0007669"/>
    <property type="project" value="InterPro"/>
</dbReference>
<dbReference type="Pfam" id="PF00083">
    <property type="entry name" value="Sugar_tr"/>
    <property type="match status" value="1"/>
</dbReference>
<organism evidence="7 8">
    <name type="scientific">Sitophilus oryzae</name>
    <name type="common">Rice weevil</name>
    <name type="synonym">Curculio oryzae</name>
    <dbReference type="NCBI Taxonomy" id="7048"/>
    <lineage>
        <taxon>Eukaryota</taxon>
        <taxon>Metazoa</taxon>
        <taxon>Ecdysozoa</taxon>
        <taxon>Arthropoda</taxon>
        <taxon>Hexapoda</taxon>
        <taxon>Insecta</taxon>
        <taxon>Pterygota</taxon>
        <taxon>Neoptera</taxon>
        <taxon>Endopterygota</taxon>
        <taxon>Coleoptera</taxon>
        <taxon>Polyphaga</taxon>
        <taxon>Cucujiformia</taxon>
        <taxon>Curculionidae</taxon>
        <taxon>Dryophthorinae</taxon>
        <taxon>Sitophilus</taxon>
    </lineage>
</organism>
<dbReference type="InterPro" id="IPR005829">
    <property type="entry name" value="Sugar_transporter_CS"/>
</dbReference>
<name>A0A6J2YD22_SITOR</name>
<dbReference type="RefSeq" id="XP_030761302.1">
    <property type="nucleotide sequence ID" value="XM_030905442.1"/>
</dbReference>
<feature type="transmembrane region" description="Helical" evidence="5">
    <location>
        <begin position="129"/>
        <end position="151"/>
    </location>
</feature>
<feature type="transmembrane region" description="Helical" evidence="5">
    <location>
        <begin position="65"/>
        <end position="84"/>
    </location>
</feature>
<dbReference type="InterPro" id="IPR050549">
    <property type="entry name" value="MFS_Trehalose_Transporter"/>
</dbReference>
<dbReference type="Gene3D" id="1.20.1250.20">
    <property type="entry name" value="MFS general substrate transporter like domains"/>
    <property type="match status" value="1"/>
</dbReference>
<evidence type="ECO:0000256" key="5">
    <source>
        <dbReference type="SAM" id="Phobius"/>
    </source>
</evidence>
<feature type="domain" description="Major facilitator superfamily (MFS) profile" evidence="6">
    <location>
        <begin position="1"/>
        <end position="255"/>
    </location>
</feature>
<dbReference type="Proteomes" id="UP000504635">
    <property type="component" value="Unplaced"/>
</dbReference>
<dbReference type="InParanoid" id="A0A6J2YD22"/>
<evidence type="ECO:0000259" key="6">
    <source>
        <dbReference type="PROSITE" id="PS50850"/>
    </source>
</evidence>
<feature type="transmembrane region" description="Helical" evidence="5">
    <location>
        <begin position="233"/>
        <end position="251"/>
    </location>
</feature>
<evidence type="ECO:0000313" key="8">
    <source>
        <dbReference type="RefSeq" id="XP_030761302.1"/>
    </source>
</evidence>
<keyword evidence="4 5" id="KW-0472">Membrane</keyword>